<protein>
    <submittedName>
        <fullName evidence="2">DUF2889 family protein</fullName>
    </submittedName>
</protein>
<dbReference type="RefSeq" id="WP_211359682.1">
    <property type="nucleotide sequence ID" value="NZ_RJKE01000001.1"/>
</dbReference>
<accession>A0A3N1CUY8</accession>
<name>A0A3N1CUY8_9ACTN</name>
<dbReference type="InterPro" id="IPR021312">
    <property type="entry name" value="DUF2889"/>
</dbReference>
<sequence length="334" mass="35459">MSMTVPLVPHPRHGIHEPSAGSPARRPGSVRRTATTDMLRPDGLFGPLVLRGRGRDVRTSPDGRAQVLAAAETEAVVDYAAGRRLLSLETSPGRPGLAALLGDTIGSGFRNRLDAADPALRDDHSLLYLILDDFPVTSLVSGHAIVVTLPEMSLPSDRAAAAFPVDLCAGFAAGSTLMGNVERTGMPPIVVGPEAPALTDPADPDGWHPLDPLPPSGMRRARRIDLDPVTGRIQAVFRDSYTRPDGVETVIHEYTLDASTSGGVLTSCEATPRVLPWMECPAAVASARRLAGLPLTGLRDHIRTTFTGPSTCTHLNDTLRALEDVADLLRAPRP</sequence>
<evidence type="ECO:0000313" key="2">
    <source>
        <dbReference type="EMBL" id="ROO85102.1"/>
    </source>
</evidence>
<dbReference type="Pfam" id="PF11136">
    <property type="entry name" value="DUF2889"/>
    <property type="match status" value="1"/>
</dbReference>
<dbReference type="AlphaFoldDB" id="A0A3N1CUY8"/>
<dbReference type="EMBL" id="RJKE01000001">
    <property type="protein sequence ID" value="ROO85102.1"/>
    <property type="molecule type" value="Genomic_DNA"/>
</dbReference>
<keyword evidence="3" id="KW-1185">Reference proteome</keyword>
<evidence type="ECO:0000256" key="1">
    <source>
        <dbReference type="SAM" id="MobiDB-lite"/>
    </source>
</evidence>
<feature type="region of interest" description="Disordered" evidence="1">
    <location>
        <begin position="1"/>
        <end position="40"/>
    </location>
</feature>
<comment type="caution">
    <text evidence="2">The sequence shown here is derived from an EMBL/GenBank/DDBJ whole genome shotgun (WGS) entry which is preliminary data.</text>
</comment>
<organism evidence="2 3">
    <name type="scientific">Actinocorallia herbida</name>
    <dbReference type="NCBI Taxonomy" id="58109"/>
    <lineage>
        <taxon>Bacteria</taxon>
        <taxon>Bacillati</taxon>
        <taxon>Actinomycetota</taxon>
        <taxon>Actinomycetes</taxon>
        <taxon>Streptosporangiales</taxon>
        <taxon>Thermomonosporaceae</taxon>
        <taxon>Actinocorallia</taxon>
    </lineage>
</organism>
<evidence type="ECO:0000313" key="3">
    <source>
        <dbReference type="Proteomes" id="UP000272400"/>
    </source>
</evidence>
<proteinExistence type="predicted"/>
<gene>
    <name evidence="2" type="ORF">EDD29_2637</name>
</gene>
<dbReference type="Proteomes" id="UP000272400">
    <property type="component" value="Unassembled WGS sequence"/>
</dbReference>
<reference evidence="2 3" key="1">
    <citation type="submission" date="2018-11" db="EMBL/GenBank/DDBJ databases">
        <title>Sequencing the genomes of 1000 actinobacteria strains.</title>
        <authorList>
            <person name="Klenk H.-P."/>
        </authorList>
    </citation>
    <scope>NUCLEOTIDE SEQUENCE [LARGE SCALE GENOMIC DNA]</scope>
    <source>
        <strain evidence="2 3">DSM 44254</strain>
    </source>
</reference>